<dbReference type="AlphaFoldDB" id="A0A9N9FAC2"/>
<proteinExistence type="predicted"/>
<dbReference type="EMBL" id="CAJVPL010000690">
    <property type="protein sequence ID" value="CAG8521691.1"/>
    <property type="molecule type" value="Genomic_DNA"/>
</dbReference>
<name>A0A9N9FAC2_9GLOM</name>
<accession>A0A9N9FAC2</accession>
<gene>
    <name evidence="1" type="ORF">AGERDE_LOCUS5270</name>
</gene>
<evidence type="ECO:0000313" key="2">
    <source>
        <dbReference type="Proteomes" id="UP000789831"/>
    </source>
</evidence>
<reference evidence="1" key="1">
    <citation type="submission" date="2021-06" db="EMBL/GenBank/DDBJ databases">
        <authorList>
            <person name="Kallberg Y."/>
            <person name="Tangrot J."/>
            <person name="Rosling A."/>
        </authorList>
    </citation>
    <scope>NUCLEOTIDE SEQUENCE</scope>
    <source>
        <strain evidence="1">MT106</strain>
    </source>
</reference>
<evidence type="ECO:0000313" key="1">
    <source>
        <dbReference type="EMBL" id="CAG8521691.1"/>
    </source>
</evidence>
<dbReference type="Proteomes" id="UP000789831">
    <property type="component" value="Unassembled WGS sequence"/>
</dbReference>
<protein>
    <submittedName>
        <fullName evidence="1">10888_t:CDS:1</fullName>
    </submittedName>
</protein>
<organism evidence="1 2">
    <name type="scientific">Ambispora gerdemannii</name>
    <dbReference type="NCBI Taxonomy" id="144530"/>
    <lineage>
        <taxon>Eukaryota</taxon>
        <taxon>Fungi</taxon>
        <taxon>Fungi incertae sedis</taxon>
        <taxon>Mucoromycota</taxon>
        <taxon>Glomeromycotina</taxon>
        <taxon>Glomeromycetes</taxon>
        <taxon>Archaeosporales</taxon>
        <taxon>Ambisporaceae</taxon>
        <taxon>Ambispora</taxon>
    </lineage>
</organism>
<sequence>MNNNPNEGQKRNIALLDFDDIPYEEFDYFPGSSINYLDSEVSLLSQHASA</sequence>
<comment type="caution">
    <text evidence="1">The sequence shown here is derived from an EMBL/GenBank/DDBJ whole genome shotgun (WGS) entry which is preliminary data.</text>
</comment>
<keyword evidence="2" id="KW-1185">Reference proteome</keyword>